<evidence type="ECO:0008006" key="4">
    <source>
        <dbReference type="Google" id="ProtNLM"/>
    </source>
</evidence>
<dbReference type="Proteomes" id="UP000186336">
    <property type="component" value="Chromosome"/>
</dbReference>
<keyword evidence="3" id="KW-1185">Reference proteome</keyword>
<dbReference type="KEGG" id="tom:BWR18_09880"/>
<sequence>MDDHTTGTAPNYTKACIVMFGVNITWILVAIWAIWGLIAAMLLGLGVNHLIERGRIWAAQRQEASIRRGKPF</sequence>
<evidence type="ECO:0000313" key="3">
    <source>
        <dbReference type="Proteomes" id="UP000186336"/>
    </source>
</evidence>
<keyword evidence="1" id="KW-1133">Transmembrane helix</keyword>
<evidence type="ECO:0000256" key="1">
    <source>
        <dbReference type="SAM" id="Phobius"/>
    </source>
</evidence>
<dbReference type="OrthoDB" id="7875256at2"/>
<dbReference type="EMBL" id="CP019312">
    <property type="protein sequence ID" value="APX11950.1"/>
    <property type="molecule type" value="Genomic_DNA"/>
</dbReference>
<feature type="transmembrane region" description="Helical" evidence="1">
    <location>
        <begin position="20"/>
        <end position="45"/>
    </location>
</feature>
<organism evidence="2 3">
    <name type="scientific">Tateyamaria omphalii</name>
    <dbReference type="NCBI Taxonomy" id="299262"/>
    <lineage>
        <taxon>Bacteria</taxon>
        <taxon>Pseudomonadati</taxon>
        <taxon>Pseudomonadota</taxon>
        <taxon>Alphaproteobacteria</taxon>
        <taxon>Rhodobacterales</taxon>
        <taxon>Roseobacteraceae</taxon>
        <taxon>Tateyamaria</taxon>
    </lineage>
</organism>
<accession>A0A1P8MV24</accession>
<dbReference type="STRING" id="299262.BWR18_09880"/>
<dbReference type="RefSeq" id="WP_076627867.1">
    <property type="nucleotide sequence ID" value="NZ_CP019312.1"/>
</dbReference>
<gene>
    <name evidence="2" type="ORF">BWR18_09880</name>
</gene>
<proteinExistence type="predicted"/>
<keyword evidence="1" id="KW-0812">Transmembrane</keyword>
<reference evidence="2 3" key="1">
    <citation type="submission" date="2017-01" db="EMBL/GenBank/DDBJ databases">
        <title>Complete genome of Tateyamaria omphalii DOK1-4 isolated from seawater in Dokdo.</title>
        <authorList>
            <person name="Kim J.H."/>
            <person name="Chi W.-J."/>
        </authorList>
    </citation>
    <scope>NUCLEOTIDE SEQUENCE [LARGE SCALE GENOMIC DNA]</scope>
    <source>
        <strain evidence="2 3">DOK1-4</strain>
    </source>
</reference>
<protein>
    <recommendedName>
        <fullName evidence="4">Histidinol phosphate aminotransferase</fullName>
    </recommendedName>
</protein>
<evidence type="ECO:0000313" key="2">
    <source>
        <dbReference type="EMBL" id="APX11950.1"/>
    </source>
</evidence>
<dbReference type="AlphaFoldDB" id="A0A1P8MV24"/>
<name>A0A1P8MV24_9RHOB</name>
<keyword evidence="1" id="KW-0472">Membrane</keyword>